<dbReference type="EMBL" id="CCMZ01000004">
    <property type="protein sequence ID" value="CDX12518.1"/>
    <property type="molecule type" value="Genomic_DNA"/>
</dbReference>
<protein>
    <submittedName>
        <fullName evidence="1">Uncharacterized protein</fullName>
    </submittedName>
</protein>
<reference evidence="2" key="1">
    <citation type="submission" date="2014-08" db="EMBL/GenBank/DDBJ databases">
        <authorList>
            <person name="Moulin L."/>
        </authorList>
    </citation>
    <scope>NUCLEOTIDE SEQUENCE [LARGE SCALE GENOMIC DNA]</scope>
</reference>
<gene>
    <name evidence="1" type="ORF">MPL3356_120024</name>
</gene>
<dbReference type="Proteomes" id="UP000045285">
    <property type="component" value="Unassembled WGS sequence"/>
</dbReference>
<keyword evidence="2" id="KW-1185">Reference proteome</keyword>
<dbReference type="AlphaFoldDB" id="A0A090DB31"/>
<name>A0A090DB31_MESPL</name>
<organism evidence="1 2">
    <name type="scientific">Mesorhizobium plurifarium</name>
    <dbReference type="NCBI Taxonomy" id="69974"/>
    <lineage>
        <taxon>Bacteria</taxon>
        <taxon>Pseudomonadati</taxon>
        <taxon>Pseudomonadota</taxon>
        <taxon>Alphaproteobacteria</taxon>
        <taxon>Hyphomicrobiales</taxon>
        <taxon>Phyllobacteriaceae</taxon>
        <taxon>Mesorhizobium</taxon>
    </lineage>
</organism>
<sequence>MCDRHGLALAYEVTVAGPGVALTEAGRAITFSGSVPM</sequence>
<evidence type="ECO:0000313" key="2">
    <source>
        <dbReference type="Proteomes" id="UP000045285"/>
    </source>
</evidence>
<proteinExistence type="predicted"/>
<accession>A0A090DB31</accession>
<evidence type="ECO:0000313" key="1">
    <source>
        <dbReference type="EMBL" id="CDX12518.1"/>
    </source>
</evidence>